<comment type="similarity">
    <text evidence="3">Belongs to the Nth/MutY family.</text>
</comment>
<dbReference type="InterPro" id="IPR003651">
    <property type="entry name" value="Endonuclease3_FeS-loop_motif"/>
</dbReference>
<evidence type="ECO:0000259" key="15">
    <source>
        <dbReference type="SMART" id="SM00478"/>
    </source>
</evidence>
<evidence type="ECO:0000313" key="17">
    <source>
        <dbReference type="Proteomes" id="UP001219297"/>
    </source>
</evidence>
<dbReference type="EMBL" id="JARBHI010000003">
    <property type="protein sequence ID" value="MDE1655840.1"/>
    <property type="molecule type" value="Genomic_DNA"/>
</dbReference>
<comment type="caution">
    <text evidence="16">The sequence shown here is derived from an EMBL/GenBank/DDBJ whole genome shotgun (WGS) entry which is preliminary data.</text>
</comment>
<dbReference type="SUPFAM" id="SSF48150">
    <property type="entry name" value="DNA-glycosylase"/>
    <property type="match status" value="1"/>
</dbReference>
<feature type="domain" description="Helix-hairpin-helix DNA-binding motif class 1" evidence="14">
    <location>
        <begin position="104"/>
        <end position="123"/>
    </location>
</feature>
<keyword evidence="6" id="KW-0004">4Fe-4S</keyword>
<dbReference type="InterPro" id="IPR003583">
    <property type="entry name" value="Hlx-hairpin-Hlx_DNA-bd_motif"/>
</dbReference>
<dbReference type="Pfam" id="PF00730">
    <property type="entry name" value="HhH-GPD"/>
    <property type="match status" value="1"/>
</dbReference>
<keyword evidence="11" id="KW-0411">Iron-sulfur</keyword>
<comment type="catalytic activity">
    <reaction evidence="1">
        <text>Hydrolyzes free adenine bases from 7,8-dihydro-8-oxoguanine:adenine mismatched double-stranded DNA, leaving an apurinic site.</text>
        <dbReference type="EC" id="3.2.2.31"/>
    </reaction>
</comment>
<dbReference type="RefSeq" id="WP_016441790.1">
    <property type="nucleotide sequence ID" value="NZ_CAMXYX010000001.1"/>
</dbReference>
<evidence type="ECO:0000256" key="7">
    <source>
        <dbReference type="ARBA" id="ARBA00022723"/>
    </source>
</evidence>
<dbReference type="InterPro" id="IPR000445">
    <property type="entry name" value="HhH_motif"/>
</dbReference>
<keyword evidence="8" id="KW-0227">DNA damage</keyword>
<evidence type="ECO:0000256" key="1">
    <source>
        <dbReference type="ARBA" id="ARBA00000843"/>
    </source>
</evidence>
<dbReference type="InterPro" id="IPR023170">
    <property type="entry name" value="HhH_base_excis_C"/>
</dbReference>
<evidence type="ECO:0000256" key="11">
    <source>
        <dbReference type="ARBA" id="ARBA00023014"/>
    </source>
</evidence>
<protein>
    <recommendedName>
        <fullName evidence="5">Adenine DNA glycosylase</fullName>
        <ecNumber evidence="4">3.2.2.31</ecNumber>
    </recommendedName>
</protein>
<organism evidence="16 17">
    <name type="scientific">Actinotignum sanguinis</name>
    <dbReference type="NCBI Taxonomy" id="1445614"/>
    <lineage>
        <taxon>Bacteria</taxon>
        <taxon>Bacillati</taxon>
        <taxon>Actinomycetota</taxon>
        <taxon>Actinomycetes</taxon>
        <taxon>Actinomycetales</taxon>
        <taxon>Actinomycetaceae</taxon>
        <taxon>Actinotignum</taxon>
    </lineage>
</organism>
<keyword evidence="17" id="KW-1185">Reference proteome</keyword>
<evidence type="ECO:0000256" key="3">
    <source>
        <dbReference type="ARBA" id="ARBA00008343"/>
    </source>
</evidence>
<gene>
    <name evidence="16" type="ORF">PWJ81_01990</name>
</gene>
<dbReference type="SMART" id="SM00525">
    <property type="entry name" value="FES"/>
    <property type="match status" value="1"/>
</dbReference>
<dbReference type="EC" id="3.2.2.31" evidence="4"/>
<dbReference type="InterPro" id="IPR011257">
    <property type="entry name" value="DNA_glycosylase"/>
</dbReference>
<dbReference type="Pfam" id="PF00633">
    <property type="entry name" value="HHH"/>
    <property type="match status" value="1"/>
</dbReference>
<evidence type="ECO:0000256" key="9">
    <source>
        <dbReference type="ARBA" id="ARBA00022801"/>
    </source>
</evidence>
<evidence type="ECO:0000256" key="6">
    <source>
        <dbReference type="ARBA" id="ARBA00022485"/>
    </source>
</evidence>
<accession>A0ABT5V4G8</accession>
<evidence type="ECO:0000256" key="10">
    <source>
        <dbReference type="ARBA" id="ARBA00023004"/>
    </source>
</evidence>
<dbReference type="SMART" id="SM00478">
    <property type="entry name" value="ENDO3c"/>
    <property type="match status" value="1"/>
</dbReference>
<evidence type="ECO:0000256" key="5">
    <source>
        <dbReference type="ARBA" id="ARBA00022023"/>
    </source>
</evidence>
<keyword evidence="9" id="KW-0378">Hydrolase</keyword>
<evidence type="ECO:0000256" key="8">
    <source>
        <dbReference type="ARBA" id="ARBA00022763"/>
    </source>
</evidence>
<dbReference type="Proteomes" id="UP001219297">
    <property type="component" value="Unassembled WGS sequence"/>
</dbReference>
<feature type="domain" description="HhH-GPD" evidence="15">
    <location>
        <begin position="34"/>
        <end position="186"/>
    </location>
</feature>
<evidence type="ECO:0000256" key="2">
    <source>
        <dbReference type="ARBA" id="ARBA00001966"/>
    </source>
</evidence>
<name>A0ABT5V4G8_9ACTO</name>
<keyword evidence="7" id="KW-0479">Metal-binding</keyword>
<evidence type="ECO:0000313" key="16">
    <source>
        <dbReference type="EMBL" id="MDE1655840.1"/>
    </source>
</evidence>
<dbReference type="GeneID" id="83608819"/>
<keyword evidence="10" id="KW-0408">Iron</keyword>
<dbReference type="Gene3D" id="1.10.340.30">
    <property type="entry name" value="Hypothetical protein, domain 2"/>
    <property type="match status" value="1"/>
</dbReference>
<dbReference type="InterPro" id="IPR003265">
    <property type="entry name" value="HhH-GPD_domain"/>
</dbReference>
<keyword evidence="12" id="KW-0234">DNA repair</keyword>
<dbReference type="InterPro" id="IPR044298">
    <property type="entry name" value="MIG/MutY"/>
</dbReference>
<dbReference type="CDD" id="cd00056">
    <property type="entry name" value="ENDO3c"/>
    <property type="match status" value="1"/>
</dbReference>
<dbReference type="PANTHER" id="PTHR42944">
    <property type="entry name" value="ADENINE DNA GLYCOSYLASE"/>
    <property type="match status" value="1"/>
</dbReference>
<evidence type="ECO:0000256" key="4">
    <source>
        <dbReference type="ARBA" id="ARBA00012045"/>
    </source>
</evidence>
<sequence>MLKNLLSWYDGAARPLPWRAPGTSPWAILVCEVMSQQTPVARVAPAWRAWLERWPTPADLAAAAPADVLIMWGRLGYPRRALRLRECAIALVERHGGQIPRTREDLLALPGIGPYTADALLAFAFQQRSVVLDTNIRRVLARVYDGVALPPAHQTVRERTLADALVPADGPGAARWNAALMELGALVCTAREPACAICPLRAECRWLAAGKPQNAAPRTTQKFTGTQREARGKIMAVLREHRGGYTRPDLLRASHLSEKRFVPALASLIEDGLAQEVAGRYHLPIAAGATARAVQNVS</sequence>
<dbReference type="PANTHER" id="PTHR42944:SF1">
    <property type="entry name" value="ADENINE DNA GLYCOSYLASE"/>
    <property type="match status" value="1"/>
</dbReference>
<evidence type="ECO:0000259" key="14">
    <source>
        <dbReference type="SMART" id="SM00278"/>
    </source>
</evidence>
<dbReference type="Gene3D" id="1.10.1670.10">
    <property type="entry name" value="Helix-hairpin-Helix base-excision DNA repair enzymes (C-terminal)"/>
    <property type="match status" value="1"/>
</dbReference>
<dbReference type="PROSITE" id="PS01155">
    <property type="entry name" value="ENDONUCLEASE_III_2"/>
    <property type="match status" value="1"/>
</dbReference>
<reference evidence="16 17" key="1">
    <citation type="submission" date="2023-02" db="EMBL/GenBank/DDBJ databases">
        <title>Defining the Infant Male Urobiome and Moving Towards Mechanisms in Urobiome Research.</title>
        <authorList>
            <person name="Reasoner S."/>
            <person name="Flores V."/>
            <person name="Van Horn G."/>
            <person name="Morales G."/>
            <person name="Peard L."/>
            <person name="Abelson B."/>
            <person name="Manuel C."/>
            <person name="Lee J."/>
            <person name="Baker B."/>
            <person name="Williams T."/>
            <person name="Schmitz J."/>
            <person name="Clayton D."/>
            <person name="Hadjifrangiskou M."/>
        </authorList>
    </citation>
    <scope>NUCLEOTIDE SEQUENCE [LARGE SCALE GENOMIC DNA]</scope>
    <source>
        <strain evidence="16 17">AS1053</strain>
    </source>
</reference>
<keyword evidence="13" id="KW-0326">Glycosidase</keyword>
<comment type="cofactor">
    <cofactor evidence="2">
        <name>[4Fe-4S] cluster</name>
        <dbReference type="ChEBI" id="CHEBI:49883"/>
    </cofactor>
</comment>
<proteinExistence type="inferred from homology"/>
<evidence type="ECO:0000256" key="13">
    <source>
        <dbReference type="ARBA" id="ARBA00023295"/>
    </source>
</evidence>
<dbReference type="SMART" id="SM00278">
    <property type="entry name" value="HhH1"/>
    <property type="match status" value="1"/>
</dbReference>
<dbReference type="InterPro" id="IPR004036">
    <property type="entry name" value="Endonuclease-III-like_CS2"/>
</dbReference>
<evidence type="ECO:0000256" key="12">
    <source>
        <dbReference type="ARBA" id="ARBA00023204"/>
    </source>
</evidence>